<reference evidence="8 9" key="1">
    <citation type="submission" date="2019-03" db="EMBL/GenBank/DDBJ databases">
        <title>The complete genome sequence of Neokomagataea sp. Jb2 NBRC113641.</title>
        <authorList>
            <person name="Chua K.-O."/>
            <person name="Chan K.-G."/>
            <person name="See-Too W.-S."/>
        </authorList>
    </citation>
    <scope>NUCLEOTIDE SEQUENCE [LARGE SCALE GENOMIC DNA]</scope>
    <source>
        <strain evidence="8 9">Jb2</strain>
    </source>
</reference>
<dbReference type="InterPro" id="IPR001036">
    <property type="entry name" value="Acrflvin-R"/>
</dbReference>
<name>A0A506URI4_9PROT</name>
<feature type="transmembrane region" description="Helical" evidence="7">
    <location>
        <begin position="360"/>
        <end position="382"/>
    </location>
</feature>
<keyword evidence="1" id="KW-0813">Transport</keyword>
<dbReference type="Gene3D" id="3.30.70.1430">
    <property type="entry name" value="Multidrug efflux transporter AcrB pore domain"/>
    <property type="match status" value="2"/>
</dbReference>
<evidence type="ECO:0000313" key="8">
    <source>
        <dbReference type="EMBL" id="TPW35922.1"/>
    </source>
</evidence>
<dbReference type="SUPFAM" id="SSF82714">
    <property type="entry name" value="Multidrug efflux transporter AcrB TolC docking domain, DN and DC subdomains"/>
    <property type="match status" value="2"/>
</dbReference>
<dbReference type="PANTHER" id="PTHR32063:SF34">
    <property type="entry name" value="MULTIDRUG RESISTANCE PROTEIN MDTC"/>
    <property type="match status" value="1"/>
</dbReference>
<feature type="transmembrane region" description="Helical" evidence="7">
    <location>
        <begin position="431"/>
        <end position="451"/>
    </location>
</feature>
<dbReference type="EMBL" id="SORZ01000001">
    <property type="protein sequence ID" value="TPW35922.1"/>
    <property type="molecule type" value="Genomic_DNA"/>
</dbReference>
<keyword evidence="9" id="KW-1185">Reference proteome</keyword>
<dbReference type="SUPFAM" id="SSF82866">
    <property type="entry name" value="Multidrug efflux transporter AcrB transmembrane domain"/>
    <property type="match status" value="2"/>
</dbReference>
<feature type="transmembrane region" description="Helical" evidence="7">
    <location>
        <begin position="1052"/>
        <end position="1078"/>
    </location>
</feature>
<keyword evidence="5 7" id="KW-1133">Transmembrane helix</keyword>
<keyword evidence="4 7" id="KW-0812">Transmembrane</keyword>
<feature type="transmembrane region" description="Helical" evidence="7">
    <location>
        <begin position="337"/>
        <end position="354"/>
    </location>
</feature>
<proteinExistence type="predicted"/>
<protein>
    <submittedName>
        <fullName evidence="8">Nodulation protein</fullName>
    </submittedName>
</protein>
<feature type="transmembrane region" description="Helical" evidence="7">
    <location>
        <begin position="463"/>
        <end position="490"/>
    </location>
</feature>
<evidence type="ECO:0000256" key="6">
    <source>
        <dbReference type="ARBA" id="ARBA00023136"/>
    </source>
</evidence>
<feature type="transmembrane region" description="Helical" evidence="7">
    <location>
        <begin position="925"/>
        <end position="942"/>
    </location>
</feature>
<keyword evidence="6 7" id="KW-0472">Membrane</keyword>
<organism evidence="8 9">
    <name type="scientific">Oecophyllibacter saccharovorans</name>
    <dbReference type="NCBI Taxonomy" id="2558360"/>
    <lineage>
        <taxon>Bacteria</taxon>
        <taxon>Pseudomonadati</taxon>
        <taxon>Pseudomonadota</taxon>
        <taxon>Alphaproteobacteria</taxon>
        <taxon>Acetobacterales</taxon>
        <taxon>Acetobacteraceae</taxon>
        <taxon>Oecophyllibacter</taxon>
    </lineage>
</organism>
<dbReference type="Gene3D" id="1.20.1640.10">
    <property type="entry name" value="Multidrug efflux transporter AcrB transmembrane domain"/>
    <property type="match status" value="3"/>
</dbReference>
<evidence type="ECO:0000256" key="2">
    <source>
        <dbReference type="ARBA" id="ARBA00022475"/>
    </source>
</evidence>
<evidence type="ECO:0000256" key="5">
    <source>
        <dbReference type="ARBA" id="ARBA00022989"/>
    </source>
</evidence>
<evidence type="ECO:0000256" key="1">
    <source>
        <dbReference type="ARBA" id="ARBA00022448"/>
    </source>
</evidence>
<dbReference type="RefSeq" id="WP_165600325.1">
    <property type="nucleotide sequence ID" value="NZ_SORZ01000001.1"/>
</dbReference>
<evidence type="ECO:0000313" key="9">
    <source>
        <dbReference type="Proteomes" id="UP000315037"/>
    </source>
</evidence>
<dbReference type="AlphaFoldDB" id="A0A506URI4"/>
<dbReference type="InterPro" id="IPR027463">
    <property type="entry name" value="AcrB_DN_DC_subdom"/>
</dbReference>
<dbReference type="Gene3D" id="3.30.70.1440">
    <property type="entry name" value="Multidrug efflux transporter AcrB pore domain"/>
    <property type="match status" value="2"/>
</dbReference>
<dbReference type="PRINTS" id="PR00702">
    <property type="entry name" value="ACRIFLAVINRP"/>
</dbReference>
<dbReference type="PANTHER" id="PTHR32063">
    <property type="match status" value="1"/>
</dbReference>
<feature type="transmembrane region" description="Helical" evidence="7">
    <location>
        <begin position="962"/>
        <end position="988"/>
    </location>
</feature>
<dbReference type="Proteomes" id="UP000315037">
    <property type="component" value="Unassembled WGS sequence"/>
</dbReference>
<keyword evidence="3" id="KW-0997">Cell inner membrane</keyword>
<comment type="caution">
    <text evidence="8">The sequence shown here is derived from an EMBL/GenBank/DDBJ whole genome shotgun (WGS) entry which is preliminary data.</text>
</comment>
<evidence type="ECO:0000256" key="7">
    <source>
        <dbReference type="SAM" id="Phobius"/>
    </source>
</evidence>
<feature type="transmembrane region" description="Helical" evidence="7">
    <location>
        <begin position="544"/>
        <end position="563"/>
    </location>
</feature>
<accession>A0A506URI4</accession>
<dbReference type="Pfam" id="PF00873">
    <property type="entry name" value="ACR_tran"/>
    <property type="match status" value="2"/>
</dbReference>
<evidence type="ECO:0000256" key="4">
    <source>
        <dbReference type="ARBA" id="ARBA00022692"/>
    </source>
</evidence>
<dbReference type="Gene3D" id="3.30.70.1320">
    <property type="entry name" value="Multidrug efflux transporter AcrB pore domain like"/>
    <property type="match status" value="1"/>
</dbReference>
<sequence>MKLVRFFILRPVGTTLLTIAMFLAGILGYTQLPVSELPKMTFPIIMVSAQQPGGSPSEIASTIAAPLERHLGAIAGIRELTSTSTINQARILLQFDLSRSITGAAQDVEAAIRAARQDLPTSLRTNPRYVEANTDGAPIMVLTLTSPTRTPQQLYDYASNVIVPGLSQVEGVGSVDLHGSALPAVRVEINPLRLFSYGIGFEDLRAALASANAHTPKGFLDLADQRYMLATNDQAEEASAYRDLIVAYRNSQPVRLTDVADVINGAEDLRQAGYVNGKPDIICLVFAKSDANVIKTSNQIKARLPQLREALPSDTDFSIQLDDSLTIRASLSDTQRTLILAIVLVVLVVMIFLLNPSSTLVPAIVVPVSIVSTFAVMALLGYQLDILSLMALTIATGFVVDDAIVVLENITRFMEMGHPPEEAAILGAGEVAFTVFSITLSLIVVFLPILLMDGIGGMFFHEFAMTLVIALSVSLVLSLTLTPMLCAQLLRPETLDDTGNLPSTGKAGWKARLTRWAAWLERQQHRLTDAYSRSLDIALRYRRWLVMSIPITIAIAIALFMVLPKELFPQEDEGMLMGRLVTDPDISFHALQELTRRVEIRIAKDPNIVSVIGGVGGRSTNSVNLFITLKPLKERTAPVSVTIEHLNHLYRNTPGVSLRLRLPSMIGGGARSADGLYQYTLQGSSAEELAQWAPRVVTALSKLPILQDVNSDMEKNGRGVTLVLNRDLEARYLITPQLVSNVIYDAFSQRSASIIYKPLNQYRVIMEAAPRYWRSPTFLQQMWVSVAGGTPAGGTASNNIRVRLPDQTSDKLSESQLSYRNAMANALAGGASASNGAAVTTSAETMVPLLQTGNLVPSATPLSVNHQGEFVAVTISFNLAPKAALSDAMKAVNDTMVSLGLPHDIQGGFAGSAADYDKTAGREPLLILAALVAVYIVLGILYESLIHPLTILSTLPSAGVGALLAVFLFGQTFSLMTLIGIILLIGIVKKNAIMLVDFAIIDERHGASAEEAIKKASHLRFRPILMTTLAAALGALPLLLSKGYGYELRRPLGVAILGGLCLSQLLTLYTTPAVYLTLDRLAASMRRRTRQLRAALPF</sequence>
<keyword evidence="2" id="KW-1003">Cell membrane</keyword>
<evidence type="ECO:0000256" key="3">
    <source>
        <dbReference type="ARBA" id="ARBA00022519"/>
    </source>
</evidence>
<dbReference type="GO" id="GO:0005886">
    <property type="term" value="C:plasma membrane"/>
    <property type="evidence" value="ECO:0007669"/>
    <property type="project" value="TreeGrafter"/>
</dbReference>
<feature type="transmembrane region" description="Helical" evidence="7">
    <location>
        <begin position="1023"/>
        <end position="1040"/>
    </location>
</feature>
<dbReference type="SUPFAM" id="SSF82693">
    <property type="entry name" value="Multidrug efflux transporter AcrB pore domain, PN1, PN2, PC1 and PC2 subdomains"/>
    <property type="match status" value="4"/>
</dbReference>
<gene>
    <name evidence="8" type="ORF">E3202_03110</name>
</gene>
<dbReference type="GO" id="GO:0042910">
    <property type="term" value="F:xenobiotic transmembrane transporter activity"/>
    <property type="evidence" value="ECO:0007669"/>
    <property type="project" value="TreeGrafter"/>
</dbReference>
<dbReference type="Gene3D" id="3.30.2090.10">
    <property type="entry name" value="Multidrug efflux transporter AcrB TolC docking domain, DN and DC subdomains"/>
    <property type="match status" value="3"/>
</dbReference>
<feature type="transmembrane region" description="Helical" evidence="7">
    <location>
        <begin position="6"/>
        <end position="30"/>
    </location>
</feature>